<feature type="compositionally biased region" description="Low complexity" evidence="2">
    <location>
        <begin position="25"/>
        <end position="34"/>
    </location>
</feature>
<feature type="compositionally biased region" description="Basic and acidic residues" evidence="2">
    <location>
        <begin position="593"/>
        <end position="623"/>
    </location>
</feature>
<evidence type="ECO:0000313" key="3">
    <source>
        <dbReference type="EMBL" id="OJJ74022.1"/>
    </source>
</evidence>
<gene>
    <name evidence="3" type="ORF">ASPBRDRAFT_194910</name>
</gene>
<organism evidence="3 4">
    <name type="scientific">Aspergillus brasiliensis (strain CBS 101740 / IMI 381727 / IBT 21946)</name>
    <dbReference type="NCBI Taxonomy" id="767769"/>
    <lineage>
        <taxon>Eukaryota</taxon>
        <taxon>Fungi</taxon>
        <taxon>Dikarya</taxon>
        <taxon>Ascomycota</taxon>
        <taxon>Pezizomycotina</taxon>
        <taxon>Eurotiomycetes</taxon>
        <taxon>Eurotiomycetidae</taxon>
        <taxon>Eurotiales</taxon>
        <taxon>Aspergillaceae</taxon>
        <taxon>Aspergillus</taxon>
        <taxon>Aspergillus subgen. Circumdati</taxon>
    </lineage>
</organism>
<feature type="compositionally biased region" description="Polar residues" evidence="2">
    <location>
        <begin position="1"/>
        <end position="11"/>
    </location>
</feature>
<protein>
    <submittedName>
        <fullName evidence="3">Uncharacterized protein</fullName>
    </submittedName>
</protein>
<name>A0A1L9UQW3_ASPBC</name>
<dbReference type="OMA" id="QWTTIDP"/>
<keyword evidence="1" id="KW-0175">Coiled coil</keyword>
<feature type="region of interest" description="Disordered" evidence="2">
    <location>
        <begin position="528"/>
        <end position="547"/>
    </location>
</feature>
<proteinExistence type="predicted"/>
<feature type="coiled-coil region" evidence="1">
    <location>
        <begin position="420"/>
        <end position="447"/>
    </location>
</feature>
<keyword evidence="4" id="KW-1185">Reference proteome</keyword>
<evidence type="ECO:0000256" key="2">
    <source>
        <dbReference type="SAM" id="MobiDB-lite"/>
    </source>
</evidence>
<dbReference type="Proteomes" id="UP000184499">
    <property type="component" value="Unassembled WGS sequence"/>
</dbReference>
<feature type="region of interest" description="Disordered" evidence="2">
    <location>
        <begin position="170"/>
        <end position="233"/>
    </location>
</feature>
<feature type="compositionally biased region" description="Polar residues" evidence="2">
    <location>
        <begin position="65"/>
        <end position="90"/>
    </location>
</feature>
<evidence type="ECO:0000313" key="4">
    <source>
        <dbReference type="Proteomes" id="UP000184499"/>
    </source>
</evidence>
<dbReference type="GeneID" id="93573294"/>
<dbReference type="AlphaFoldDB" id="A0A1L9UQW3"/>
<accession>A0A1L9UQW3</accession>
<feature type="compositionally biased region" description="Polar residues" evidence="2">
    <location>
        <begin position="209"/>
        <end position="219"/>
    </location>
</feature>
<feature type="region of interest" description="Disordered" evidence="2">
    <location>
        <begin position="471"/>
        <end position="513"/>
    </location>
</feature>
<dbReference type="RefSeq" id="XP_067481270.1">
    <property type="nucleotide sequence ID" value="XM_067620806.1"/>
</dbReference>
<dbReference type="EMBL" id="KV878682">
    <property type="protein sequence ID" value="OJJ74022.1"/>
    <property type="molecule type" value="Genomic_DNA"/>
</dbReference>
<feature type="region of interest" description="Disordered" evidence="2">
    <location>
        <begin position="1"/>
        <end position="121"/>
    </location>
</feature>
<feature type="compositionally biased region" description="Polar residues" evidence="2">
    <location>
        <begin position="484"/>
        <end position="507"/>
    </location>
</feature>
<dbReference type="VEuPathDB" id="FungiDB:ASPBRDRAFT_194910"/>
<dbReference type="OrthoDB" id="4366200at2759"/>
<evidence type="ECO:0000256" key="1">
    <source>
        <dbReference type="SAM" id="Coils"/>
    </source>
</evidence>
<feature type="region of interest" description="Disordered" evidence="2">
    <location>
        <begin position="578"/>
        <end position="623"/>
    </location>
</feature>
<reference evidence="4" key="1">
    <citation type="journal article" date="2017" name="Genome Biol.">
        <title>Comparative genomics reveals high biological diversity and specific adaptations in the industrially and medically important fungal genus Aspergillus.</title>
        <authorList>
            <person name="de Vries R.P."/>
            <person name="Riley R."/>
            <person name="Wiebenga A."/>
            <person name="Aguilar-Osorio G."/>
            <person name="Amillis S."/>
            <person name="Uchima C.A."/>
            <person name="Anderluh G."/>
            <person name="Asadollahi M."/>
            <person name="Askin M."/>
            <person name="Barry K."/>
            <person name="Battaglia E."/>
            <person name="Bayram O."/>
            <person name="Benocci T."/>
            <person name="Braus-Stromeyer S.A."/>
            <person name="Caldana C."/>
            <person name="Canovas D."/>
            <person name="Cerqueira G.C."/>
            <person name="Chen F."/>
            <person name="Chen W."/>
            <person name="Choi C."/>
            <person name="Clum A."/>
            <person name="Dos Santos R.A."/>
            <person name="Damasio A.R."/>
            <person name="Diallinas G."/>
            <person name="Emri T."/>
            <person name="Fekete E."/>
            <person name="Flipphi M."/>
            <person name="Freyberg S."/>
            <person name="Gallo A."/>
            <person name="Gournas C."/>
            <person name="Habgood R."/>
            <person name="Hainaut M."/>
            <person name="Harispe M.L."/>
            <person name="Henrissat B."/>
            <person name="Hilden K.S."/>
            <person name="Hope R."/>
            <person name="Hossain A."/>
            <person name="Karabika E."/>
            <person name="Karaffa L."/>
            <person name="Karanyi Z."/>
            <person name="Krasevec N."/>
            <person name="Kuo A."/>
            <person name="Kusch H."/>
            <person name="LaButti K."/>
            <person name="Lagendijk E.L."/>
            <person name="Lapidus A."/>
            <person name="Levasseur A."/>
            <person name="Lindquist E."/>
            <person name="Lipzen A."/>
            <person name="Logrieco A.F."/>
            <person name="MacCabe A."/>
            <person name="Maekelae M.R."/>
            <person name="Malavazi I."/>
            <person name="Melin P."/>
            <person name="Meyer V."/>
            <person name="Mielnichuk N."/>
            <person name="Miskei M."/>
            <person name="Molnar A.P."/>
            <person name="Mule G."/>
            <person name="Ngan C.Y."/>
            <person name="Orejas M."/>
            <person name="Orosz E."/>
            <person name="Ouedraogo J.P."/>
            <person name="Overkamp K.M."/>
            <person name="Park H.-S."/>
            <person name="Perrone G."/>
            <person name="Piumi F."/>
            <person name="Punt P.J."/>
            <person name="Ram A.F."/>
            <person name="Ramon A."/>
            <person name="Rauscher S."/>
            <person name="Record E."/>
            <person name="Riano-Pachon D.M."/>
            <person name="Robert V."/>
            <person name="Roehrig J."/>
            <person name="Ruller R."/>
            <person name="Salamov A."/>
            <person name="Salih N.S."/>
            <person name="Samson R.A."/>
            <person name="Sandor E."/>
            <person name="Sanguinetti M."/>
            <person name="Schuetze T."/>
            <person name="Sepcic K."/>
            <person name="Shelest E."/>
            <person name="Sherlock G."/>
            <person name="Sophianopoulou V."/>
            <person name="Squina F.M."/>
            <person name="Sun H."/>
            <person name="Susca A."/>
            <person name="Todd R.B."/>
            <person name="Tsang A."/>
            <person name="Unkles S.E."/>
            <person name="van de Wiele N."/>
            <person name="van Rossen-Uffink D."/>
            <person name="Oliveira J.V."/>
            <person name="Vesth T.C."/>
            <person name="Visser J."/>
            <person name="Yu J.-H."/>
            <person name="Zhou M."/>
            <person name="Andersen M.R."/>
            <person name="Archer D.B."/>
            <person name="Baker S.E."/>
            <person name="Benoit I."/>
            <person name="Brakhage A.A."/>
            <person name="Braus G.H."/>
            <person name="Fischer R."/>
            <person name="Frisvad J.C."/>
            <person name="Goldman G.H."/>
            <person name="Houbraken J."/>
            <person name="Oakley B."/>
            <person name="Pocsi I."/>
            <person name="Scazzocchio C."/>
            <person name="Seiboth B."/>
            <person name="vanKuyk P.A."/>
            <person name="Wortman J."/>
            <person name="Dyer P.S."/>
            <person name="Grigoriev I.V."/>
        </authorList>
    </citation>
    <scope>NUCLEOTIDE SEQUENCE [LARGE SCALE GENOMIC DNA]</scope>
    <source>
        <strain evidence="4">CBS 101740 / IMI 381727 / IBT 21946</strain>
    </source>
</reference>
<sequence>MAEGISTSFQTCPPDPHGFHDLEGLPSSPSLSHLHVNDLGLTPPPGSQLQLSTKSSQHEERSSPTRDVNTTSENPTDPQNCTQQLGNTRNSHSDGKQEEVGCASSEEQPPVDSELVGPRQPWIDIATRSPQLEIAFSAFDDSNHTAEDLYDPLFDSELVLQEIDAVLQPRKRDGDEAFPEECTSWDQPRKRQVTEISQDLTIEPPDKTPSLSSLDSGQPEQGGTGPHTPSDVEKQLSTGAVFDPIDLLFEDPSGDISLDIPDSEFPFSFDLQGEGNREGGKEDMAANCSMFDQPFGLADHVLPPVSEITKERFSLDHQEIVDSTNREALQRVFAEPEYVSPYPVYGGPLGYMPSAPNIHVRCIEVSDDRTNLRLATLRNKVQQLTLERNKYKQEWALASDMTAVDPATGKTKQQTLLEQNAMLRRVCSRHQQRVEQYKQETIEWKNKLHDLGTIYNNLLYDIHQKQMPAVAPIPNGYKPPRARQANSSAASLPPSTSHPQSITSTPNAYAGNSEEPITIDLTEETGDDVSAAANPTPEEQEESQRRAGMLQSLRNKKYSWLGGPDGDVGNQNLRLSVTPASRQGSLKPAGGPHDSERSRDNHVPARDPCEIASDDRLDNNDDDLARMMEQELASDTATSRSHDCDVLIAQAGDSPKHVFR</sequence>